<dbReference type="CDD" id="cd09275">
    <property type="entry name" value="RNase_HI_RT_DIRS1"/>
    <property type="match status" value="1"/>
</dbReference>
<evidence type="ECO:0000256" key="5">
    <source>
        <dbReference type="ARBA" id="ARBA00022801"/>
    </source>
</evidence>
<dbReference type="PANTHER" id="PTHR33050:SF7">
    <property type="entry name" value="RIBONUCLEASE H"/>
    <property type="match status" value="1"/>
</dbReference>
<feature type="domain" description="Reverse transcriptase RNase H-like" evidence="7">
    <location>
        <begin position="230"/>
        <end position="315"/>
    </location>
</feature>
<evidence type="ECO:0000256" key="4">
    <source>
        <dbReference type="ARBA" id="ARBA00022759"/>
    </source>
</evidence>
<keyword evidence="3" id="KW-0540">Nuclease</keyword>
<keyword evidence="5" id="KW-0378">Hydrolase</keyword>
<sequence length="455" mass="51706">NEDIRDAVKLIEPEDRFITTDIKDGFLHIPVHVSHRKFLGFKWDGVYYVWNVLILRHVITYLRSVGLRITVFVDDFLLCASVSNITDHKDQLLHTLDELGFEVNFEKSNLVPTQRIAYIGYTICTADSKIIVKVQLIRVARLKRSIRRVLSQGLAAARQLAKVLGQCVSVAWAVTPGKLFLRNSYKLLSARKSWSDSLIITPEVAEELQWWLNSVDYWNSREICSETIQAQVVTDASGLGWGATYGSHVASGDWNRRVLYLTSNEREMLAILMAIKAFAKLLRGLVVQVLTDNISAMTYINHMGGPSQKLSRLALAIWVEAFDHGITLRCAHIAGVQNGQADYWSRTPDKHNWMLHPAVFGYIDKLYGRHTIDRTLSYRGSTVGTEIRCQKQWTPYRRATGVRKQLCKRPVLSYTTNFRHSTNAKSVWDHNSSTVEDTNMVSTVGSYVNFPTSKV</sequence>
<dbReference type="Pfam" id="PF17917">
    <property type="entry name" value="RT_RNaseH"/>
    <property type="match status" value="1"/>
</dbReference>
<evidence type="ECO:0000256" key="6">
    <source>
        <dbReference type="ARBA" id="ARBA00022918"/>
    </source>
</evidence>
<dbReference type="Gene3D" id="3.30.70.270">
    <property type="match status" value="1"/>
</dbReference>
<dbReference type="SUPFAM" id="SSF56672">
    <property type="entry name" value="DNA/RNA polymerases"/>
    <property type="match status" value="1"/>
</dbReference>
<dbReference type="PANTHER" id="PTHR33050">
    <property type="entry name" value="REVERSE TRANSCRIPTASE DOMAIN-CONTAINING PROTEIN"/>
    <property type="match status" value="1"/>
</dbReference>
<dbReference type="Proteomes" id="UP001164746">
    <property type="component" value="Chromosome 16"/>
</dbReference>
<organism evidence="8 9">
    <name type="scientific">Mya arenaria</name>
    <name type="common">Soft-shell clam</name>
    <dbReference type="NCBI Taxonomy" id="6604"/>
    <lineage>
        <taxon>Eukaryota</taxon>
        <taxon>Metazoa</taxon>
        <taxon>Spiralia</taxon>
        <taxon>Lophotrochozoa</taxon>
        <taxon>Mollusca</taxon>
        <taxon>Bivalvia</taxon>
        <taxon>Autobranchia</taxon>
        <taxon>Heteroconchia</taxon>
        <taxon>Euheterodonta</taxon>
        <taxon>Imparidentia</taxon>
        <taxon>Neoheterodontei</taxon>
        <taxon>Myida</taxon>
        <taxon>Myoidea</taxon>
        <taxon>Myidae</taxon>
        <taxon>Mya</taxon>
    </lineage>
</organism>
<keyword evidence="4" id="KW-0255">Endonuclease</keyword>
<keyword evidence="1" id="KW-0808">Transferase</keyword>
<evidence type="ECO:0000256" key="3">
    <source>
        <dbReference type="ARBA" id="ARBA00022722"/>
    </source>
</evidence>
<gene>
    <name evidence="8" type="ORF">MAR_002827</name>
</gene>
<dbReference type="InterPro" id="IPR043128">
    <property type="entry name" value="Rev_trsase/Diguanyl_cyclase"/>
</dbReference>
<name>A0ABY7G7B8_MYAAR</name>
<proteinExistence type="predicted"/>
<keyword evidence="6" id="KW-0695">RNA-directed DNA polymerase</keyword>
<dbReference type="InterPro" id="IPR052055">
    <property type="entry name" value="Hepadnavirus_pol/RT"/>
</dbReference>
<feature type="non-terminal residue" evidence="8">
    <location>
        <position position="1"/>
    </location>
</feature>
<evidence type="ECO:0000256" key="2">
    <source>
        <dbReference type="ARBA" id="ARBA00022695"/>
    </source>
</evidence>
<keyword evidence="2" id="KW-0548">Nucleotidyltransferase</keyword>
<dbReference type="InterPro" id="IPR043502">
    <property type="entry name" value="DNA/RNA_pol_sf"/>
</dbReference>
<dbReference type="Gene3D" id="3.10.10.10">
    <property type="entry name" value="HIV Type 1 Reverse Transcriptase, subunit A, domain 1"/>
    <property type="match status" value="1"/>
</dbReference>
<dbReference type="InterPro" id="IPR041373">
    <property type="entry name" value="RT_RNaseH"/>
</dbReference>
<protein>
    <recommendedName>
        <fullName evidence="7">Reverse transcriptase RNase H-like domain-containing protein</fullName>
    </recommendedName>
</protein>
<evidence type="ECO:0000259" key="7">
    <source>
        <dbReference type="Pfam" id="PF17917"/>
    </source>
</evidence>
<reference evidence="8" key="1">
    <citation type="submission" date="2022-11" db="EMBL/GenBank/DDBJ databases">
        <title>Centuries of genome instability and evolution in soft-shell clam transmissible cancer (bioRxiv).</title>
        <authorList>
            <person name="Hart S.F.M."/>
            <person name="Yonemitsu M.A."/>
            <person name="Giersch R.M."/>
            <person name="Beal B.F."/>
            <person name="Arriagada G."/>
            <person name="Davis B.W."/>
            <person name="Ostrander E.A."/>
            <person name="Goff S.P."/>
            <person name="Metzger M.J."/>
        </authorList>
    </citation>
    <scope>NUCLEOTIDE SEQUENCE</scope>
    <source>
        <strain evidence="8">MELC-2E11</strain>
        <tissue evidence="8">Siphon/mantle</tissue>
    </source>
</reference>
<evidence type="ECO:0000313" key="9">
    <source>
        <dbReference type="Proteomes" id="UP001164746"/>
    </source>
</evidence>
<evidence type="ECO:0000313" key="8">
    <source>
        <dbReference type="EMBL" id="WAR29259.1"/>
    </source>
</evidence>
<dbReference type="EMBL" id="CP111027">
    <property type="protein sequence ID" value="WAR29259.1"/>
    <property type="molecule type" value="Genomic_DNA"/>
</dbReference>
<evidence type="ECO:0000256" key="1">
    <source>
        <dbReference type="ARBA" id="ARBA00022679"/>
    </source>
</evidence>
<accession>A0ABY7G7B8</accession>
<keyword evidence="9" id="KW-1185">Reference proteome</keyword>